<evidence type="ECO:0000259" key="2">
    <source>
        <dbReference type="Pfam" id="PF02698"/>
    </source>
</evidence>
<dbReference type="InterPro" id="IPR051599">
    <property type="entry name" value="Cell_Envelope_Assoc"/>
</dbReference>
<evidence type="ECO:0000313" key="3">
    <source>
        <dbReference type="EMBL" id="RKS85073.1"/>
    </source>
</evidence>
<accession>A0A495RC83</accession>
<dbReference type="RefSeq" id="WP_121145232.1">
    <property type="nucleotide sequence ID" value="NZ_RBWY01000003.1"/>
</dbReference>
<dbReference type="Proteomes" id="UP000278542">
    <property type="component" value="Unassembled WGS sequence"/>
</dbReference>
<gene>
    <name evidence="3" type="ORF">DES39_1578</name>
</gene>
<dbReference type="PANTHER" id="PTHR30336">
    <property type="entry name" value="INNER MEMBRANE PROTEIN, PROBABLE PERMEASE"/>
    <property type="match status" value="1"/>
</dbReference>
<dbReference type="PANTHER" id="PTHR30336:SF4">
    <property type="entry name" value="ENVELOPE BIOGENESIS FACTOR ELYC"/>
    <property type="match status" value="1"/>
</dbReference>
<feature type="transmembrane region" description="Helical" evidence="1">
    <location>
        <begin position="7"/>
        <end position="27"/>
    </location>
</feature>
<comment type="caution">
    <text evidence="3">The sequence shown here is derived from an EMBL/GenBank/DDBJ whole genome shotgun (WGS) entry which is preliminary data.</text>
</comment>
<feature type="domain" description="DUF218" evidence="2">
    <location>
        <begin position="37"/>
        <end position="178"/>
    </location>
</feature>
<dbReference type="InterPro" id="IPR014729">
    <property type="entry name" value="Rossmann-like_a/b/a_fold"/>
</dbReference>
<evidence type="ECO:0000256" key="1">
    <source>
        <dbReference type="SAM" id="Phobius"/>
    </source>
</evidence>
<dbReference type="OrthoDB" id="9782395at2"/>
<dbReference type="Gene3D" id="3.40.50.620">
    <property type="entry name" value="HUPs"/>
    <property type="match status" value="1"/>
</dbReference>
<keyword evidence="1" id="KW-1133">Transmembrane helix</keyword>
<sequence>MRTIIRYSLIIIVLYFVLVNITIYYYASTLKPAPKADTMIVLGAQIIDNSTKPGKLLQERLDIAIDYLKRNPETKVVVCGGLINGKTATEASVMQAYLMQQGIDSARIYQENQSTRTAHQFIYPKRMMDLGSVVVATSDFHMLRSMMLAKRSGLDKITALPSATSYSNAEKYTALWREPLALANSWLFDYPR</sequence>
<dbReference type="InterPro" id="IPR003848">
    <property type="entry name" value="DUF218"/>
</dbReference>
<dbReference type="GO" id="GO:0000270">
    <property type="term" value="P:peptidoglycan metabolic process"/>
    <property type="evidence" value="ECO:0007669"/>
    <property type="project" value="TreeGrafter"/>
</dbReference>
<reference evidence="3 4" key="1">
    <citation type="submission" date="2018-10" db="EMBL/GenBank/DDBJ databases">
        <title>Genomic Encyclopedia of Type Strains, Phase IV (KMG-IV): sequencing the most valuable type-strain genomes for metagenomic binning, comparative biology and taxonomic classification.</title>
        <authorList>
            <person name="Goeker M."/>
        </authorList>
    </citation>
    <scope>NUCLEOTIDE SEQUENCE [LARGE SCALE GENOMIC DNA]</scope>
    <source>
        <strain evidence="3 4">DSM 22228</strain>
    </source>
</reference>
<proteinExistence type="predicted"/>
<protein>
    <submittedName>
        <fullName evidence="3">Uncharacterized SAM-binding protein YcdF (DUF218 family)</fullName>
    </submittedName>
</protein>
<dbReference type="AlphaFoldDB" id="A0A495RC83"/>
<organism evidence="3 4">
    <name type="scientific">Orbus hercynius</name>
    <dbReference type="NCBI Taxonomy" id="593135"/>
    <lineage>
        <taxon>Bacteria</taxon>
        <taxon>Pseudomonadati</taxon>
        <taxon>Pseudomonadota</taxon>
        <taxon>Gammaproteobacteria</taxon>
        <taxon>Orbales</taxon>
        <taxon>Orbaceae</taxon>
        <taxon>Orbus</taxon>
    </lineage>
</organism>
<dbReference type="EMBL" id="RBWY01000003">
    <property type="protein sequence ID" value="RKS85073.1"/>
    <property type="molecule type" value="Genomic_DNA"/>
</dbReference>
<keyword evidence="1" id="KW-0812">Transmembrane</keyword>
<keyword evidence="1" id="KW-0472">Membrane</keyword>
<dbReference type="GO" id="GO:0005886">
    <property type="term" value="C:plasma membrane"/>
    <property type="evidence" value="ECO:0007669"/>
    <property type="project" value="TreeGrafter"/>
</dbReference>
<keyword evidence="4" id="KW-1185">Reference proteome</keyword>
<dbReference type="Pfam" id="PF02698">
    <property type="entry name" value="DUF218"/>
    <property type="match status" value="1"/>
</dbReference>
<dbReference type="GO" id="GO:0043164">
    <property type="term" value="P:Gram-negative-bacterium-type cell wall biogenesis"/>
    <property type="evidence" value="ECO:0007669"/>
    <property type="project" value="TreeGrafter"/>
</dbReference>
<evidence type="ECO:0000313" key="4">
    <source>
        <dbReference type="Proteomes" id="UP000278542"/>
    </source>
</evidence>
<dbReference type="CDD" id="cd06259">
    <property type="entry name" value="YdcF-like"/>
    <property type="match status" value="1"/>
</dbReference>
<name>A0A495RC83_9GAMM</name>